<dbReference type="InterPro" id="IPR023296">
    <property type="entry name" value="Glyco_hydro_beta-prop_sf"/>
</dbReference>
<feature type="region of interest" description="Disordered" evidence="1">
    <location>
        <begin position="76"/>
        <end position="117"/>
    </location>
</feature>
<feature type="compositionally biased region" description="Low complexity" evidence="1">
    <location>
        <begin position="80"/>
        <end position="95"/>
    </location>
</feature>
<protein>
    <submittedName>
        <fullName evidence="2">Uncharacterized protein</fullName>
    </submittedName>
</protein>
<reference evidence="2 3" key="1">
    <citation type="submission" date="2022-02" db="EMBL/GenBank/DDBJ databases">
        <title>Uncovering new skin microbiome diversity through culturing and metagenomics.</title>
        <authorList>
            <person name="Conlan S."/>
            <person name="Deming C."/>
            <person name="Nisc Comparative Sequencing Program N."/>
            <person name="Segre J.A."/>
        </authorList>
    </citation>
    <scope>NUCLEOTIDE SEQUENCE [LARGE SCALE GENOMIC DNA]</scope>
    <source>
        <strain evidence="2 3">ACRQZ</strain>
    </source>
</reference>
<evidence type="ECO:0000313" key="2">
    <source>
        <dbReference type="EMBL" id="MCG7323484.1"/>
    </source>
</evidence>
<organism evidence="2 3">
    <name type="scientific">Arsenicicoccus bolidensis</name>
    <dbReference type="NCBI Taxonomy" id="229480"/>
    <lineage>
        <taxon>Bacteria</taxon>
        <taxon>Bacillati</taxon>
        <taxon>Actinomycetota</taxon>
        <taxon>Actinomycetes</taxon>
        <taxon>Micrococcales</taxon>
        <taxon>Intrasporangiaceae</taxon>
        <taxon>Arsenicicoccus</taxon>
    </lineage>
</organism>
<comment type="caution">
    <text evidence="2">The sequence shown here is derived from an EMBL/GenBank/DDBJ whole genome shotgun (WGS) entry which is preliminary data.</text>
</comment>
<dbReference type="EMBL" id="JAKRCV010000079">
    <property type="protein sequence ID" value="MCG7323484.1"/>
    <property type="molecule type" value="Genomic_DNA"/>
</dbReference>
<accession>A0ABS9Q6Q7</accession>
<evidence type="ECO:0000256" key="1">
    <source>
        <dbReference type="SAM" id="MobiDB-lite"/>
    </source>
</evidence>
<dbReference type="Gene3D" id="2.115.10.20">
    <property type="entry name" value="Glycosyl hydrolase domain, family 43"/>
    <property type="match status" value="1"/>
</dbReference>
<dbReference type="Proteomes" id="UP001521931">
    <property type="component" value="Unassembled WGS sequence"/>
</dbReference>
<name>A0ABS9Q6Q7_9MICO</name>
<dbReference type="SUPFAM" id="SSF75005">
    <property type="entry name" value="Arabinanase/levansucrase/invertase"/>
    <property type="match status" value="1"/>
</dbReference>
<proteinExistence type="predicted"/>
<keyword evidence="3" id="KW-1185">Reference proteome</keyword>
<dbReference type="RefSeq" id="WP_239266250.1">
    <property type="nucleotide sequence ID" value="NZ_DAMDMH010000038.1"/>
</dbReference>
<feature type="compositionally biased region" description="Basic residues" evidence="1">
    <location>
        <begin position="103"/>
        <end position="117"/>
    </location>
</feature>
<gene>
    <name evidence="2" type="ORF">MHL29_16530</name>
</gene>
<evidence type="ECO:0000313" key="3">
    <source>
        <dbReference type="Proteomes" id="UP001521931"/>
    </source>
</evidence>
<sequence>MPNAPELARGRSAPFVATDGTAYLYWKNDGNAVGKDTWISVQRLSADGLRLEGEPKRLLRQDLLWEGRLVEAAFARGRDAASTSSTRPTTTAATRTRWDTPPRRRRPDRSRRTPNRS</sequence>